<evidence type="ECO:0000256" key="1">
    <source>
        <dbReference type="SAM" id="MobiDB-lite"/>
    </source>
</evidence>
<feature type="region of interest" description="Disordered" evidence="1">
    <location>
        <begin position="149"/>
        <end position="180"/>
    </location>
</feature>
<feature type="compositionally biased region" description="Polar residues" evidence="1">
    <location>
        <begin position="163"/>
        <end position="172"/>
    </location>
</feature>
<evidence type="ECO:0000259" key="2">
    <source>
        <dbReference type="Pfam" id="PF18899"/>
    </source>
</evidence>
<evidence type="ECO:0000313" key="3">
    <source>
        <dbReference type="EMBL" id="NMN97654.1"/>
    </source>
</evidence>
<name>A0A848KKZ5_9NOCA</name>
<evidence type="ECO:0000313" key="4">
    <source>
        <dbReference type="Proteomes" id="UP000535543"/>
    </source>
</evidence>
<reference evidence="3 4" key="2">
    <citation type="submission" date="2020-06" db="EMBL/GenBank/DDBJ databases">
        <title>Antribacter stalactiti gen. nov., sp. nov., a new member of the family Nacardiaceae isolated from a cave.</title>
        <authorList>
            <person name="Kim I.S."/>
        </authorList>
    </citation>
    <scope>NUCLEOTIDE SEQUENCE [LARGE SCALE GENOMIC DNA]</scope>
    <source>
        <strain evidence="3 4">YC2-7</strain>
    </source>
</reference>
<dbReference type="EMBL" id="VCQU01000008">
    <property type="protein sequence ID" value="NMN97654.1"/>
    <property type="molecule type" value="Genomic_DNA"/>
</dbReference>
<proteinExistence type="predicted"/>
<dbReference type="RefSeq" id="WP_169590699.1">
    <property type="nucleotide sequence ID" value="NZ_VCQU01000008.1"/>
</dbReference>
<keyword evidence="4" id="KW-1185">Reference proteome</keyword>
<comment type="caution">
    <text evidence="3">The sequence shown here is derived from an EMBL/GenBank/DDBJ whole genome shotgun (WGS) entry which is preliminary data.</text>
</comment>
<reference evidence="3 4" key="1">
    <citation type="submission" date="2019-05" db="EMBL/GenBank/DDBJ databases">
        <authorList>
            <person name="Lee S.D."/>
        </authorList>
    </citation>
    <scope>NUCLEOTIDE SEQUENCE [LARGE SCALE GENOMIC DNA]</scope>
    <source>
        <strain evidence="3 4">YC2-7</strain>
    </source>
</reference>
<dbReference type="AlphaFoldDB" id="A0A848KKZ5"/>
<dbReference type="Pfam" id="PF18899">
    <property type="entry name" value="DUF5655"/>
    <property type="match status" value="1"/>
</dbReference>
<accession>A0A848KKZ5</accession>
<organism evidence="3 4">
    <name type="scientific">Antrihabitans stalactiti</name>
    <dbReference type="NCBI Taxonomy" id="2584121"/>
    <lineage>
        <taxon>Bacteria</taxon>
        <taxon>Bacillati</taxon>
        <taxon>Actinomycetota</taxon>
        <taxon>Actinomycetes</taxon>
        <taxon>Mycobacteriales</taxon>
        <taxon>Nocardiaceae</taxon>
        <taxon>Antrihabitans</taxon>
    </lineage>
</organism>
<dbReference type="Proteomes" id="UP000535543">
    <property type="component" value="Unassembled WGS sequence"/>
</dbReference>
<protein>
    <recommendedName>
        <fullName evidence="2">DUF5655 domain-containing protein</fullName>
    </recommendedName>
</protein>
<feature type="domain" description="DUF5655" evidence="2">
    <location>
        <begin position="28"/>
        <end position="127"/>
    </location>
</feature>
<sequence length="198" mass="22357">MWHCPSCGRTFANVNQTHTCAELGDLDAHFVGTDPQVRELFDLLRAAVEPVDVLAQRTRIAFHIRMSFAAFMPRKHWLDGHLVLARSTEHPTFRSVQVFSPRNVLHVFRLRDAADVDDAFLALLSDARAVGEQRHLRQVQGAALQTTVERRREYPPPRATKASPPTTLNRLTTHPVVSGERDGRCHRWIPYSSCSASS</sequence>
<gene>
    <name evidence="3" type="ORF">FGL95_21700</name>
</gene>
<dbReference type="InterPro" id="IPR043714">
    <property type="entry name" value="DUF5655"/>
</dbReference>